<dbReference type="EMBL" id="CP024308">
    <property type="protein sequence ID" value="AUX78447.1"/>
    <property type="molecule type" value="Genomic_DNA"/>
</dbReference>
<evidence type="ECO:0000313" key="1">
    <source>
        <dbReference type="EMBL" id="AUX78447.1"/>
    </source>
</evidence>
<name>A0A2L0HAK9_RHIFR</name>
<gene>
    <name evidence="1" type="ORF">NXT3_PA00155</name>
</gene>
<keyword evidence="1" id="KW-0614">Plasmid</keyword>
<dbReference type="AlphaFoldDB" id="A0A2L0HAK9"/>
<dbReference type="Proteomes" id="UP000239340">
    <property type="component" value="Plasmid pSfreNXT3a"/>
</dbReference>
<sequence>MLPSHPRSARLTSPCCRCRPLRTGALPCPARCSKTATEIRPDGRMATCRLTTKAAAGATKAALVGISLVAVRNLMLRTIRATPSLGLQP</sequence>
<protein>
    <submittedName>
        <fullName evidence="1">Uncharacterized protein</fullName>
    </submittedName>
</protein>
<evidence type="ECO:0000313" key="2">
    <source>
        <dbReference type="Proteomes" id="UP000239340"/>
    </source>
</evidence>
<proteinExistence type="predicted"/>
<organism evidence="1 2">
    <name type="scientific">Rhizobium fredii</name>
    <name type="common">Sinorhizobium fredii</name>
    <dbReference type="NCBI Taxonomy" id="380"/>
    <lineage>
        <taxon>Bacteria</taxon>
        <taxon>Pseudomonadati</taxon>
        <taxon>Pseudomonadota</taxon>
        <taxon>Alphaproteobacteria</taxon>
        <taxon>Hyphomicrobiales</taxon>
        <taxon>Rhizobiaceae</taxon>
        <taxon>Sinorhizobium/Ensifer group</taxon>
        <taxon>Sinorhizobium</taxon>
    </lineage>
</organism>
<accession>A0A2L0HAK9</accession>
<geneLocation type="plasmid" evidence="2">
    <name>psfrenxt3a</name>
</geneLocation>
<reference evidence="1 2" key="1">
    <citation type="submission" date="2017-10" db="EMBL/GenBank/DDBJ databases">
        <title>Analysis of the genome sequences of Rhizobium populations associated to common bean (phaseolus vulgaris).</title>
        <authorList>
            <person name="Bustos P."/>
            <person name="Santamaria R.I."/>
            <person name="Miranda-Sanchez F."/>
            <person name="Perez-Carrascal O."/>
            <person name="Juarez S."/>
            <person name="Lozano L."/>
            <person name="Martinez-Flores I."/>
            <person name="Vinuesa P."/>
            <person name="Martinez-Romero E."/>
            <person name="Cevallos M.A."/>
            <person name="Romero D."/>
            <person name="Davila G."/>
            <person name="Gonzalez V."/>
        </authorList>
    </citation>
    <scope>NUCLEOTIDE SEQUENCE [LARGE SCALE GENOMIC DNA]</scope>
    <source>
        <strain evidence="1 2">NXT3</strain>
        <plasmid evidence="2">Plasmid psfrenxt3a</plasmid>
    </source>
</reference>